<reference evidence="2 3" key="1">
    <citation type="submission" date="2019-07" db="EMBL/GenBank/DDBJ databases">
        <title>Genome sequencing for Ferrovibrio sp. K5.</title>
        <authorList>
            <person name="Park S.-J."/>
        </authorList>
    </citation>
    <scope>NUCLEOTIDE SEQUENCE [LARGE SCALE GENOMIC DNA]</scope>
    <source>
        <strain evidence="2 3">K5</strain>
    </source>
</reference>
<feature type="chain" id="PRO_5021961604" evidence="1">
    <location>
        <begin position="23"/>
        <end position="304"/>
    </location>
</feature>
<dbReference type="InterPro" id="IPR021457">
    <property type="entry name" value="DUF3108"/>
</dbReference>
<organism evidence="2 3">
    <name type="scientific">Ferrovibrio terrae</name>
    <dbReference type="NCBI Taxonomy" id="2594003"/>
    <lineage>
        <taxon>Bacteria</taxon>
        <taxon>Pseudomonadati</taxon>
        <taxon>Pseudomonadota</taxon>
        <taxon>Alphaproteobacteria</taxon>
        <taxon>Rhodospirillales</taxon>
        <taxon>Rhodospirillaceae</taxon>
        <taxon>Ferrovibrio</taxon>
    </lineage>
</organism>
<evidence type="ECO:0000313" key="2">
    <source>
        <dbReference type="EMBL" id="QDO96466.1"/>
    </source>
</evidence>
<evidence type="ECO:0000256" key="1">
    <source>
        <dbReference type="SAM" id="SignalP"/>
    </source>
</evidence>
<dbReference type="OrthoDB" id="7630100at2"/>
<protein>
    <submittedName>
        <fullName evidence="2">DUF3108 domain-containing protein</fullName>
    </submittedName>
</protein>
<dbReference type="Pfam" id="PF11306">
    <property type="entry name" value="DUF3108"/>
    <property type="match status" value="1"/>
</dbReference>
<feature type="signal peptide" evidence="1">
    <location>
        <begin position="1"/>
        <end position="22"/>
    </location>
</feature>
<gene>
    <name evidence="2" type="ORF">FNB15_03895</name>
</gene>
<evidence type="ECO:0000313" key="3">
    <source>
        <dbReference type="Proteomes" id="UP000317496"/>
    </source>
</evidence>
<keyword evidence="3" id="KW-1185">Reference proteome</keyword>
<dbReference type="RefSeq" id="WP_144067447.1">
    <property type="nucleotide sequence ID" value="NZ_CP041636.1"/>
</dbReference>
<proteinExistence type="predicted"/>
<accession>A0A516GY65</accession>
<dbReference type="AlphaFoldDB" id="A0A516GY65"/>
<dbReference type="EMBL" id="CP041636">
    <property type="protein sequence ID" value="QDO96466.1"/>
    <property type="molecule type" value="Genomic_DNA"/>
</dbReference>
<dbReference type="KEGG" id="fer:FNB15_03895"/>
<name>A0A516GY65_9PROT</name>
<keyword evidence="1" id="KW-0732">Signal</keyword>
<dbReference type="Proteomes" id="UP000317496">
    <property type="component" value="Chromosome"/>
</dbReference>
<sequence>MRIVVAVLAGPLLLLPATLALAQPGTVAPLSPIAPPRADVSRAEIGFGLYALGAKGLDMQLTMRRDAEDLQVELAMRTAGMVDWAMRMVMTGQSAARITQDGRVMPVRYTTDSDGTWSKRLTRMSWGADGLPVAEVFPPNDEDDREEVPDLLKRDTLDPTMALVSRVLRGGPDAASAPPCEGSDAIYDGRRRYNLHFSPLGPETLKPHNRTSFSGTAFKCMVKLEPVAGYSRKYMAEWSEKDEQPTYIWLAQPPGFSAWLPVQMEGSSRMAAAKTWINSAKLNGQDWLKPVGFVRADVPNTVTQ</sequence>